<evidence type="ECO:0000313" key="1">
    <source>
        <dbReference type="EMBL" id="BAO05001.1"/>
    </source>
</evidence>
<name>A0A060N3C9_CLOBO</name>
<reference evidence="1" key="1">
    <citation type="submission" date="2013-10" db="EMBL/GenBank/DDBJ databases">
        <title>Draft genome sequence of Clostridium botulinum type B strain Osaka05.</title>
        <authorList>
            <person name="Sakaguchi Y."/>
            <person name="Hosomi K."/>
            <person name="Uchiyama J."/>
            <person name="Ogura Y."/>
            <person name="Sakaguchi M."/>
            <person name="Kohda T."/>
            <person name="Mukamoto M."/>
            <person name="Misawa N."/>
            <person name="Matsuzaki S."/>
            <person name="Hayashi T."/>
            <person name="Kozaki S."/>
        </authorList>
    </citation>
    <scope>NUCLEOTIDE SEQUENCE</scope>
    <source>
        <strain evidence="1">Osaka05</strain>
    </source>
</reference>
<accession>A0A060N3C9</accession>
<protein>
    <submittedName>
        <fullName evidence="1">Uncharacterized protein</fullName>
    </submittedName>
</protein>
<dbReference type="RefSeq" id="WP_154219157.1">
    <property type="nucleotide sequence ID" value="NZ_BA000058.1"/>
</dbReference>
<sequence>MRYDVSEREIELEVVISEALDLIEQGETEKTKKLLEKEHSKIERSYN</sequence>
<dbReference type="EMBL" id="BA000058">
    <property type="protein sequence ID" value="BAO05001.1"/>
    <property type="molecule type" value="Genomic_DNA"/>
</dbReference>
<organism evidence="1">
    <name type="scientific">Clostridium botulinum B str. Osaka05</name>
    <dbReference type="NCBI Taxonomy" id="1407017"/>
    <lineage>
        <taxon>Bacteria</taxon>
        <taxon>Bacillati</taxon>
        <taxon>Bacillota</taxon>
        <taxon>Clostridia</taxon>
        <taxon>Eubacteriales</taxon>
        <taxon>Clostridiaceae</taxon>
        <taxon>Clostridium</taxon>
    </lineage>
</organism>
<dbReference type="HOGENOM" id="CLU_3166357_0_0_9"/>
<dbReference type="AlphaFoldDB" id="A0A060N3C9"/>
<gene>
    <name evidence="1" type="ORF">CBO05P1_282</name>
</gene>
<dbReference type="Proteomes" id="UP000054164">
    <property type="component" value="Unassembled WGS sequence"/>
</dbReference>
<proteinExistence type="predicted"/>